<evidence type="ECO:0000256" key="5">
    <source>
        <dbReference type="PIRSR" id="PIRSR615500-1"/>
    </source>
</evidence>
<protein>
    <recommendedName>
        <fullName evidence="9">Peptidase S8/S53 domain-containing protein</fullName>
    </recommendedName>
</protein>
<evidence type="ECO:0000313" key="10">
    <source>
        <dbReference type="EMBL" id="GAX90617.1"/>
    </source>
</evidence>
<accession>A0A292YHY8</accession>
<dbReference type="Gene3D" id="3.40.50.200">
    <property type="entry name" value="Peptidase S8/S53 domain"/>
    <property type="match status" value="1"/>
</dbReference>
<dbReference type="PANTHER" id="PTHR43806:SF65">
    <property type="entry name" value="SERINE PROTEASE APRX"/>
    <property type="match status" value="1"/>
</dbReference>
<dbReference type="RefSeq" id="WP_165912702.1">
    <property type="nucleotide sequence ID" value="NZ_BDUF01000060.1"/>
</dbReference>
<dbReference type="SUPFAM" id="SSF52743">
    <property type="entry name" value="Subtilisin-like"/>
    <property type="match status" value="1"/>
</dbReference>
<keyword evidence="3 6" id="KW-0378">Hydrolase</keyword>
<evidence type="ECO:0000256" key="4">
    <source>
        <dbReference type="ARBA" id="ARBA00022825"/>
    </source>
</evidence>
<evidence type="ECO:0000256" key="3">
    <source>
        <dbReference type="ARBA" id="ARBA00022801"/>
    </source>
</evidence>
<feature type="active site" description="Charge relay system" evidence="5 6">
    <location>
        <position position="380"/>
    </location>
</feature>
<proteinExistence type="inferred from homology"/>
<comment type="caution">
    <text evidence="10">The sequence shown here is derived from an EMBL/GenBank/DDBJ whole genome shotgun (WGS) entry which is preliminary data.</text>
</comment>
<dbReference type="InterPro" id="IPR023827">
    <property type="entry name" value="Peptidase_S8_Asp-AS"/>
</dbReference>
<dbReference type="InterPro" id="IPR050131">
    <property type="entry name" value="Peptidase_S8_subtilisin-like"/>
</dbReference>
<keyword evidence="11" id="KW-1185">Reference proteome</keyword>
<evidence type="ECO:0000259" key="9">
    <source>
        <dbReference type="Pfam" id="PF00082"/>
    </source>
</evidence>
<organism evidence="10 11">
    <name type="scientific">Effusibacillus lacus</name>
    <dbReference type="NCBI Taxonomy" id="1348429"/>
    <lineage>
        <taxon>Bacteria</taxon>
        <taxon>Bacillati</taxon>
        <taxon>Bacillota</taxon>
        <taxon>Bacilli</taxon>
        <taxon>Bacillales</taxon>
        <taxon>Alicyclobacillaceae</taxon>
        <taxon>Effusibacillus</taxon>
    </lineage>
</organism>
<dbReference type="InterPro" id="IPR023828">
    <property type="entry name" value="Peptidase_S8_Ser-AS"/>
</dbReference>
<dbReference type="Gene3D" id="2.60.120.380">
    <property type="match status" value="1"/>
</dbReference>
<dbReference type="Pfam" id="PF00082">
    <property type="entry name" value="Peptidase_S8"/>
    <property type="match status" value="1"/>
</dbReference>
<dbReference type="InterPro" id="IPR036852">
    <property type="entry name" value="Peptidase_S8/S53_dom_sf"/>
</dbReference>
<dbReference type="PANTHER" id="PTHR43806">
    <property type="entry name" value="PEPTIDASE S8"/>
    <property type="match status" value="1"/>
</dbReference>
<dbReference type="PROSITE" id="PS51892">
    <property type="entry name" value="SUBTILASE"/>
    <property type="match status" value="1"/>
</dbReference>
<dbReference type="GO" id="GO:0006508">
    <property type="term" value="P:proteolysis"/>
    <property type="evidence" value="ECO:0007669"/>
    <property type="project" value="UniProtKB-KW"/>
</dbReference>
<keyword evidence="4 6" id="KW-0720">Serine protease</keyword>
<dbReference type="InterPro" id="IPR015500">
    <property type="entry name" value="Peptidase_S8_subtilisin-rel"/>
</dbReference>
<name>A0A292YHY8_9BACL</name>
<dbReference type="Proteomes" id="UP000217785">
    <property type="component" value="Unassembled WGS sequence"/>
</dbReference>
<dbReference type="InterPro" id="IPR022398">
    <property type="entry name" value="Peptidase_S8_His-AS"/>
</dbReference>
<evidence type="ECO:0000256" key="6">
    <source>
        <dbReference type="PROSITE-ProRule" id="PRU01240"/>
    </source>
</evidence>
<dbReference type="EMBL" id="BDUF01000060">
    <property type="protein sequence ID" value="GAX90617.1"/>
    <property type="molecule type" value="Genomic_DNA"/>
</dbReference>
<feature type="signal peptide" evidence="8">
    <location>
        <begin position="1"/>
        <end position="27"/>
    </location>
</feature>
<feature type="chain" id="PRO_5012064421" description="Peptidase S8/S53 domain-containing protein" evidence="8">
    <location>
        <begin position="28"/>
        <end position="569"/>
    </location>
</feature>
<evidence type="ECO:0000256" key="2">
    <source>
        <dbReference type="ARBA" id="ARBA00022670"/>
    </source>
</evidence>
<feature type="domain" description="Peptidase S8/S53" evidence="9">
    <location>
        <begin position="134"/>
        <end position="425"/>
    </location>
</feature>
<sequence>MKTKVSIFLSLILAVALLFAPFPKAQASTVEIDPLLSVALETATSDTVHTVILTYASKPTDVDVQKLKSLGLKTVTFKHLPMVAVQGTKEAIQKAFSIEGLSSIYFNKKLDYLLKDSAPYIGADRVWNELGYTGKGVTVAVIDSGIDAAHPDLALGTKTIQNVKFLTGNLIFDGEPVYLENVPNTDTSSGHGTHVAGTIAGTGTASVGTYKGMAPDAKLVGLGTGDALFILWALEAFDYAIDHKDQYSIQVISNSWGTTGEYSPNDPINVASKAAHDAGMIVVFAAGNEGPDANTLSPYSVAPWVIGVAAGTNDGKLADFSSRGIEADPLYHPTLTAPGVDIVSARASTGSTINALTAKKDATHIPPEYLAYYTTASGTSMATPHISGVVALMLEAKPGLHPDVVKDVLVRTATPMPGYKEFEVGAGYVNAYNAVVKAKKTSIKRGQYKDRKTGKVYPTYFETDTWTGTVGPSIAETSIESKDLHTYDIHGNAVSTVVKIEWTTPGVDLDLYVYDPNKQLAGKSAQSLTVTEETTIPDPAYGTWTVETRGWLSAVEPYTGTATIEYVLR</sequence>
<evidence type="ECO:0000256" key="1">
    <source>
        <dbReference type="ARBA" id="ARBA00011073"/>
    </source>
</evidence>
<dbReference type="GO" id="GO:0004252">
    <property type="term" value="F:serine-type endopeptidase activity"/>
    <property type="evidence" value="ECO:0007669"/>
    <property type="project" value="UniProtKB-UniRule"/>
</dbReference>
<dbReference type="PROSITE" id="PS00136">
    <property type="entry name" value="SUBTILASE_ASP"/>
    <property type="match status" value="1"/>
</dbReference>
<feature type="active site" description="Charge relay system" evidence="5 6">
    <location>
        <position position="143"/>
    </location>
</feature>
<dbReference type="InterPro" id="IPR000209">
    <property type="entry name" value="Peptidase_S8/S53_dom"/>
</dbReference>
<keyword evidence="2 6" id="KW-0645">Protease</keyword>
<evidence type="ECO:0000256" key="8">
    <source>
        <dbReference type="SAM" id="SignalP"/>
    </source>
</evidence>
<keyword evidence="8" id="KW-0732">Signal</keyword>
<feature type="active site" description="Charge relay system" evidence="5 6">
    <location>
        <position position="191"/>
    </location>
</feature>
<dbReference type="AlphaFoldDB" id="A0A292YHY8"/>
<comment type="similarity">
    <text evidence="1 6 7">Belongs to the peptidase S8 family.</text>
</comment>
<evidence type="ECO:0000313" key="11">
    <source>
        <dbReference type="Proteomes" id="UP000217785"/>
    </source>
</evidence>
<dbReference type="PROSITE" id="PS00137">
    <property type="entry name" value="SUBTILASE_HIS"/>
    <property type="match status" value="1"/>
</dbReference>
<evidence type="ECO:0000256" key="7">
    <source>
        <dbReference type="RuleBase" id="RU003355"/>
    </source>
</evidence>
<reference evidence="11" key="1">
    <citation type="submission" date="2017-07" db="EMBL/GenBank/DDBJ databases">
        <title>Draft genome sequence of Effusibacillus lacus strain skLN1.</title>
        <authorList>
            <person name="Watanabe M."/>
            <person name="Kojima H."/>
            <person name="Fukui M."/>
        </authorList>
    </citation>
    <scope>NUCLEOTIDE SEQUENCE [LARGE SCALE GENOMIC DNA]</scope>
    <source>
        <strain evidence="11">skLN1</strain>
    </source>
</reference>
<dbReference type="PROSITE" id="PS00138">
    <property type="entry name" value="SUBTILASE_SER"/>
    <property type="match status" value="1"/>
</dbReference>
<dbReference type="PRINTS" id="PR00723">
    <property type="entry name" value="SUBTILISIN"/>
</dbReference>